<comment type="subcellular location">
    <subcellularLocation>
        <location evidence="2">Cell membrane</location>
        <topology evidence="2">Multi-pass membrane protein</topology>
    </subcellularLocation>
    <subcellularLocation>
        <location evidence="1">Membrane</location>
        <location evidence="1">Caveola</location>
        <topology evidence="1">Multi-pass membrane protein</topology>
    </subcellularLocation>
</comment>
<evidence type="ECO:0000256" key="3">
    <source>
        <dbReference type="ARBA" id="ARBA00010532"/>
    </source>
</evidence>
<dbReference type="Pfam" id="PF01130">
    <property type="entry name" value="CD36"/>
    <property type="match status" value="1"/>
</dbReference>
<keyword evidence="4" id="KW-1003">Cell membrane</keyword>
<keyword evidence="10" id="KW-0325">Glycoprotein</keyword>
<accession>A0A0V0J692</accession>
<dbReference type="EMBL" id="GEEE01021953">
    <property type="protein sequence ID" value="JAP41272.1"/>
    <property type="molecule type" value="Transcribed_RNA"/>
</dbReference>
<keyword evidence="7 13" id="KW-0472">Membrane</keyword>
<organism evidence="14">
    <name type="scientific">Schistocephalus solidus</name>
    <name type="common">Tapeworm</name>
    <dbReference type="NCBI Taxonomy" id="70667"/>
    <lineage>
        <taxon>Eukaryota</taxon>
        <taxon>Metazoa</taxon>
        <taxon>Spiralia</taxon>
        <taxon>Lophotrochozoa</taxon>
        <taxon>Platyhelminthes</taxon>
        <taxon>Cestoda</taxon>
        <taxon>Eucestoda</taxon>
        <taxon>Diphyllobothriidea</taxon>
        <taxon>Diphyllobothriidae</taxon>
        <taxon>Schistocephalus</taxon>
    </lineage>
</organism>
<dbReference type="GO" id="GO:0005901">
    <property type="term" value="C:caveola"/>
    <property type="evidence" value="ECO:0007669"/>
    <property type="project" value="UniProtKB-SubCell"/>
</dbReference>
<dbReference type="PANTHER" id="PTHR11923">
    <property type="entry name" value="SCAVENGER RECEPTOR CLASS B TYPE-1 SR-B1"/>
    <property type="match status" value="1"/>
</dbReference>
<keyword evidence="6 13" id="KW-1133">Transmembrane helix</keyword>
<keyword evidence="9" id="KW-0675">Receptor</keyword>
<evidence type="ECO:0000256" key="1">
    <source>
        <dbReference type="ARBA" id="ARBA00004189"/>
    </source>
</evidence>
<evidence type="ECO:0000256" key="2">
    <source>
        <dbReference type="ARBA" id="ARBA00004651"/>
    </source>
</evidence>
<feature type="transmembrane region" description="Helical" evidence="13">
    <location>
        <begin position="453"/>
        <end position="481"/>
    </location>
</feature>
<evidence type="ECO:0000256" key="5">
    <source>
        <dbReference type="ARBA" id="ARBA00022692"/>
    </source>
</evidence>
<proteinExistence type="inferred from homology"/>
<name>A0A0V0J692_SCHSO</name>
<evidence type="ECO:0000256" key="13">
    <source>
        <dbReference type="SAM" id="Phobius"/>
    </source>
</evidence>
<dbReference type="EMBL" id="GEEE01002477">
    <property type="protein sequence ID" value="JAP60748.1"/>
    <property type="molecule type" value="Transcribed_RNA"/>
</dbReference>
<dbReference type="PANTHER" id="PTHR11923:SF110">
    <property type="entry name" value="SCAVENGER RECEPTOR CLASS B MEMBER 1"/>
    <property type="match status" value="1"/>
</dbReference>
<dbReference type="EMBL" id="GEEE01002036">
    <property type="protein sequence ID" value="JAP61189.1"/>
    <property type="molecule type" value="Transcribed_RNA"/>
</dbReference>
<sequence length="502" mass="57109">MFGGGLRCRLIALAVMSATCLIVAIICTGLYFSFNIIKRHLVMQNIVIKPGSLSTNFLMKPTNTCLLEFWFFNVTNADQIGPLVKPKLQTIGPYVYRKHSEALNFEWSPDGQYTSLTIFMNTTYEFQGRLSVGDPENDVLFSTKIPDITVSTLFEKYLRHPKIRKIIHHFLQPILKTTPHKLLWGYEDKLLKIGRRLAPEISITSTVGLLHGKKSYIHGPYKLDTGVRDQRKLGFLLTVENKSELDVWSHPEANQFLGPMYAFTPPDVTVGSYRDMFAEIVCRALKFKVTDTVPHPNFEQLKVYRMSLLPETFHSALDYPPNRKYVLNSTLGPKVLPSGVLDLSKCLAVGGLQIPIYGSLPFFRDAATEVSTKVEFMSMPPSGPDIDLKIEPQTGVILEGTTRFQFSMYSKGTQNHGFFRQFPDDIFLPFAYVLNYDVSSPEELENLHYILNFLPTVAVTLMLSLICLFLLAIIVAMVIFYRLNYQLHFSFTYLFSTLRAKN</sequence>
<evidence type="ECO:0000256" key="10">
    <source>
        <dbReference type="ARBA" id="ARBA00023180"/>
    </source>
</evidence>
<evidence type="ECO:0000256" key="11">
    <source>
        <dbReference type="ARBA" id="ARBA00040821"/>
    </source>
</evidence>
<evidence type="ECO:0000256" key="4">
    <source>
        <dbReference type="ARBA" id="ARBA00022475"/>
    </source>
</evidence>
<protein>
    <recommendedName>
        <fullName evidence="11">Scavenger receptor class B member 1</fullName>
    </recommendedName>
    <alternativeName>
        <fullName evidence="12">SR-BI</fullName>
    </alternativeName>
</protein>
<comment type="similarity">
    <text evidence="3">Belongs to the CD36 family.</text>
</comment>
<feature type="transmembrane region" description="Helical" evidence="13">
    <location>
        <begin position="12"/>
        <end position="34"/>
    </location>
</feature>
<dbReference type="PRINTS" id="PR01609">
    <property type="entry name" value="CD36FAMILY"/>
</dbReference>
<dbReference type="GO" id="GO:0005737">
    <property type="term" value="C:cytoplasm"/>
    <property type="evidence" value="ECO:0007669"/>
    <property type="project" value="TreeGrafter"/>
</dbReference>
<reference evidence="14" key="1">
    <citation type="submission" date="2016-01" db="EMBL/GenBank/DDBJ databases">
        <title>Reference transcriptome for the parasite Schistocephalus solidus: insights into the molecular evolution of parasitism.</title>
        <authorList>
            <person name="Hebert F.O."/>
            <person name="Grambauer S."/>
            <person name="Barber I."/>
            <person name="Landry C.R."/>
            <person name="Aubin-Horth N."/>
        </authorList>
    </citation>
    <scope>NUCLEOTIDE SEQUENCE</scope>
</reference>
<gene>
    <name evidence="14" type="primary">SCRB2</name>
    <name evidence="14" type="ORF">TR155804</name>
</gene>
<evidence type="ECO:0000256" key="7">
    <source>
        <dbReference type="ARBA" id="ARBA00023136"/>
    </source>
</evidence>
<dbReference type="GO" id="GO:0005044">
    <property type="term" value="F:scavenger receptor activity"/>
    <property type="evidence" value="ECO:0007669"/>
    <property type="project" value="TreeGrafter"/>
</dbReference>
<evidence type="ECO:0000256" key="12">
    <source>
        <dbReference type="ARBA" id="ARBA00042244"/>
    </source>
</evidence>
<dbReference type="InterPro" id="IPR002159">
    <property type="entry name" value="CD36_fam"/>
</dbReference>
<evidence type="ECO:0000256" key="9">
    <source>
        <dbReference type="ARBA" id="ARBA00023170"/>
    </source>
</evidence>
<keyword evidence="5 13" id="KW-0812">Transmembrane</keyword>
<dbReference type="AlphaFoldDB" id="A0A0V0J692"/>
<evidence type="ECO:0000313" key="14">
    <source>
        <dbReference type="EMBL" id="JAP61189.1"/>
    </source>
</evidence>
<keyword evidence="8" id="KW-1015">Disulfide bond</keyword>
<dbReference type="EMBL" id="GEEE01006657">
    <property type="protein sequence ID" value="JAP56568.1"/>
    <property type="molecule type" value="Transcribed_RNA"/>
</dbReference>
<evidence type="ECO:0000256" key="6">
    <source>
        <dbReference type="ARBA" id="ARBA00022989"/>
    </source>
</evidence>
<evidence type="ECO:0000256" key="8">
    <source>
        <dbReference type="ARBA" id="ARBA00023157"/>
    </source>
</evidence>